<feature type="transmembrane region" description="Helical" evidence="6">
    <location>
        <begin position="20"/>
        <end position="40"/>
    </location>
</feature>
<dbReference type="GO" id="GO:0005886">
    <property type="term" value="C:plasma membrane"/>
    <property type="evidence" value="ECO:0007669"/>
    <property type="project" value="UniProtKB-SubCell"/>
</dbReference>
<evidence type="ECO:0000256" key="5">
    <source>
        <dbReference type="ARBA" id="ARBA00023136"/>
    </source>
</evidence>
<evidence type="ECO:0000256" key="4">
    <source>
        <dbReference type="ARBA" id="ARBA00022989"/>
    </source>
</evidence>
<dbReference type="Pfam" id="PF02687">
    <property type="entry name" value="FtsX"/>
    <property type="match status" value="1"/>
</dbReference>
<name>A0A0W8G7K3_9ZZZZ</name>
<evidence type="ECO:0000256" key="2">
    <source>
        <dbReference type="ARBA" id="ARBA00022475"/>
    </source>
</evidence>
<feature type="transmembrane region" description="Helical" evidence="6">
    <location>
        <begin position="343"/>
        <end position="370"/>
    </location>
</feature>
<dbReference type="EMBL" id="LNQE01000127">
    <property type="protein sequence ID" value="KUG29130.1"/>
    <property type="molecule type" value="Genomic_DNA"/>
</dbReference>
<dbReference type="InterPro" id="IPR025857">
    <property type="entry name" value="MacB_PCD"/>
</dbReference>
<evidence type="ECO:0000259" key="7">
    <source>
        <dbReference type="Pfam" id="PF02687"/>
    </source>
</evidence>
<keyword evidence="3 6" id="KW-0812">Transmembrane</keyword>
<evidence type="ECO:0000313" key="9">
    <source>
        <dbReference type="EMBL" id="KUG29130.1"/>
    </source>
</evidence>
<evidence type="ECO:0000256" key="1">
    <source>
        <dbReference type="ARBA" id="ARBA00004651"/>
    </source>
</evidence>
<gene>
    <name evidence="9" type="ORF">ASZ90_000976</name>
</gene>
<dbReference type="PANTHER" id="PTHR43738:SF3">
    <property type="entry name" value="ABC TRANSPORTER PERMEASE"/>
    <property type="match status" value="1"/>
</dbReference>
<proteinExistence type="predicted"/>
<evidence type="ECO:0000256" key="6">
    <source>
        <dbReference type="SAM" id="Phobius"/>
    </source>
</evidence>
<dbReference type="PANTHER" id="PTHR43738">
    <property type="entry name" value="ABC TRANSPORTER, MEMBRANE PROTEIN"/>
    <property type="match status" value="1"/>
</dbReference>
<comment type="subcellular location">
    <subcellularLocation>
        <location evidence="1">Cell membrane</location>
        <topology evidence="1">Multi-pass membrane protein</topology>
    </subcellularLocation>
</comment>
<keyword evidence="4 6" id="KW-1133">Transmembrane helix</keyword>
<accession>A0A0W8G7K3</accession>
<dbReference type="InterPro" id="IPR051125">
    <property type="entry name" value="ABC-4/HrtB_transporter"/>
</dbReference>
<feature type="transmembrane region" description="Helical" evidence="6">
    <location>
        <begin position="301"/>
        <end position="331"/>
    </location>
</feature>
<feature type="domain" description="ABC3 transporter permease C-terminal" evidence="7">
    <location>
        <begin position="261"/>
        <end position="380"/>
    </location>
</feature>
<comment type="caution">
    <text evidence="9">The sequence shown here is derived from an EMBL/GenBank/DDBJ whole genome shotgun (WGS) entry which is preliminary data.</text>
</comment>
<dbReference type="Pfam" id="PF12704">
    <property type="entry name" value="MacB_PCD"/>
    <property type="match status" value="1"/>
</dbReference>
<keyword evidence="5 6" id="KW-0472">Membrane</keyword>
<organism evidence="9">
    <name type="scientific">hydrocarbon metagenome</name>
    <dbReference type="NCBI Taxonomy" id="938273"/>
    <lineage>
        <taxon>unclassified sequences</taxon>
        <taxon>metagenomes</taxon>
        <taxon>ecological metagenomes</taxon>
    </lineage>
</organism>
<feature type="domain" description="MacB-like periplasmic core" evidence="8">
    <location>
        <begin position="19"/>
        <end position="211"/>
    </location>
</feature>
<keyword evidence="2" id="KW-1003">Cell membrane</keyword>
<reference evidence="9" key="1">
    <citation type="journal article" date="2015" name="Proc. Natl. Acad. Sci. U.S.A.">
        <title>Networks of energetic and metabolic interactions define dynamics in microbial communities.</title>
        <authorList>
            <person name="Embree M."/>
            <person name="Liu J.K."/>
            <person name="Al-Bassam M.M."/>
            <person name="Zengler K."/>
        </authorList>
    </citation>
    <scope>NUCLEOTIDE SEQUENCE</scope>
</reference>
<evidence type="ECO:0000256" key="3">
    <source>
        <dbReference type="ARBA" id="ARBA00022692"/>
    </source>
</evidence>
<evidence type="ECO:0000259" key="8">
    <source>
        <dbReference type="Pfam" id="PF12704"/>
    </source>
</evidence>
<dbReference type="AlphaFoldDB" id="A0A0W8G7K3"/>
<feature type="transmembrane region" description="Helical" evidence="6">
    <location>
        <begin position="253"/>
        <end position="281"/>
    </location>
</feature>
<dbReference type="InterPro" id="IPR003838">
    <property type="entry name" value="ABC3_permease_C"/>
</dbReference>
<protein>
    <submittedName>
        <fullName evidence="9">Abc-type antimicrobial peptide transport system, permease component</fullName>
    </submittedName>
</protein>
<sequence>MPVPLSYSYRNLLTRRLTTALTAGGMALVVFVFAATLMLAEGLRQTLVSTGLPTNAVVLRKGSESEVQSGIERAQASVMTTRPEIAVAPDGTALAAKEVVVLIGLPRKSTGKVSNAVIRGTDVKSLALRPQVRLAGGREPRRGTTEIMVGKNIAKGFAGTLIGDRLRFGKREWEVVGVFDAGNTGFSSEIWADADQVMRSFGRDAYSIVVAGLRDYGAYGPFQAGVEGDPRLTAETFRETRYYEKQSEMMAKFLRVLGVSLTVIFSLGAMIGAMITMYSAVANRVPEIGTLRALGFGRGSILTAFLAESVFLSLLGGAMGLGAAAVLNFFTFSTTNFQTFSELAFKFALTGDIVMLSLGFSVFMGVLGGLPPALRASRLKIVEALREA</sequence>